<keyword evidence="2" id="KW-1185">Reference proteome</keyword>
<comment type="caution">
    <text evidence="1">The sequence shown here is derived from an EMBL/GenBank/DDBJ whole genome shotgun (WGS) entry which is preliminary data.</text>
</comment>
<reference evidence="2" key="1">
    <citation type="journal article" date="2019" name="Int. J. Syst. Evol. Microbiol.">
        <title>The Global Catalogue of Microorganisms (GCM) 10K type strain sequencing project: providing services to taxonomists for standard genome sequencing and annotation.</title>
        <authorList>
            <consortium name="The Broad Institute Genomics Platform"/>
            <consortium name="The Broad Institute Genome Sequencing Center for Infectious Disease"/>
            <person name="Wu L."/>
            <person name="Ma J."/>
        </authorList>
    </citation>
    <scope>NUCLEOTIDE SEQUENCE [LARGE SCALE GENOMIC DNA]</scope>
    <source>
        <strain evidence="2">NBRC 103632</strain>
    </source>
</reference>
<proteinExistence type="predicted"/>
<dbReference type="EMBL" id="JBHSFZ010000064">
    <property type="protein sequence ID" value="MFC4596007.1"/>
    <property type="molecule type" value="Genomic_DNA"/>
</dbReference>
<name>A0ABV9F310_9SPHN</name>
<evidence type="ECO:0000313" key="2">
    <source>
        <dbReference type="Proteomes" id="UP001595957"/>
    </source>
</evidence>
<evidence type="ECO:0008006" key="3">
    <source>
        <dbReference type="Google" id="ProtNLM"/>
    </source>
</evidence>
<accession>A0ABV9F310</accession>
<gene>
    <name evidence="1" type="ORF">ACFO3E_17800</name>
</gene>
<protein>
    <recommendedName>
        <fullName evidence="3">Methyltransferase type 11 domain-containing protein</fullName>
    </recommendedName>
</protein>
<organism evidence="1 2">
    <name type="scientific">Sphingobium tyrosinilyticum</name>
    <dbReference type="NCBI Taxonomy" id="2715436"/>
    <lineage>
        <taxon>Bacteria</taxon>
        <taxon>Pseudomonadati</taxon>
        <taxon>Pseudomonadota</taxon>
        <taxon>Alphaproteobacteria</taxon>
        <taxon>Sphingomonadales</taxon>
        <taxon>Sphingomonadaceae</taxon>
        <taxon>Sphingobium</taxon>
    </lineage>
</organism>
<dbReference type="Proteomes" id="UP001595957">
    <property type="component" value="Unassembled WGS sequence"/>
</dbReference>
<sequence>MIAFAADSLNGNVADDDIDFAVTGMNHVRFEQAALAFIRALMLNSGILIVSHS</sequence>
<evidence type="ECO:0000313" key="1">
    <source>
        <dbReference type="EMBL" id="MFC4596007.1"/>
    </source>
</evidence>
<dbReference type="RefSeq" id="WP_225870611.1">
    <property type="nucleotide sequence ID" value="NZ_JBHSFZ010000064.1"/>
</dbReference>